<comment type="pathway">
    <text evidence="3 11">Cofactor biosynthesis; molybdopterin biosynthesis.</text>
</comment>
<evidence type="ECO:0000256" key="7">
    <source>
        <dbReference type="ARBA" id="ARBA00022723"/>
    </source>
</evidence>
<proteinExistence type="inferred from homology"/>
<organism evidence="13 14">
    <name type="scientific">Haliangium ochraceum (strain DSM 14365 / JCM 11303 / SMP-2)</name>
    <dbReference type="NCBI Taxonomy" id="502025"/>
    <lineage>
        <taxon>Bacteria</taxon>
        <taxon>Pseudomonadati</taxon>
        <taxon>Myxococcota</taxon>
        <taxon>Polyangia</taxon>
        <taxon>Haliangiales</taxon>
        <taxon>Kofleriaceae</taxon>
        <taxon>Haliangium</taxon>
    </lineage>
</organism>
<feature type="domain" description="MoaB/Mog" evidence="12">
    <location>
        <begin position="172"/>
        <end position="310"/>
    </location>
</feature>
<evidence type="ECO:0000256" key="11">
    <source>
        <dbReference type="RuleBase" id="RU365090"/>
    </source>
</evidence>
<evidence type="ECO:0000256" key="6">
    <source>
        <dbReference type="ARBA" id="ARBA00022679"/>
    </source>
</evidence>
<gene>
    <name evidence="13" type="ordered locus">Hoch_1894</name>
</gene>
<keyword evidence="14" id="KW-1185">Reference proteome</keyword>
<evidence type="ECO:0000313" key="14">
    <source>
        <dbReference type="Proteomes" id="UP000001880"/>
    </source>
</evidence>
<dbReference type="Proteomes" id="UP000001880">
    <property type="component" value="Chromosome"/>
</dbReference>
<dbReference type="GO" id="GO:0046872">
    <property type="term" value="F:metal ion binding"/>
    <property type="evidence" value="ECO:0007669"/>
    <property type="project" value="UniProtKB-UniRule"/>
</dbReference>
<dbReference type="Pfam" id="PF00994">
    <property type="entry name" value="MoCF_biosynth"/>
    <property type="match status" value="1"/>
</dbReference>
<dbReference type="PANTHER" id="PTHR10192">
    <property type="entry name" value="MOLYBDOPTERIN BIOSYNTHESIS PROTEIN"/>
    <property type="match status" value="1"/>
</dbReference>
<keyword evidence="6 11" id="KW-0808">Transferase</keyword>
<dbReference type="GO" id="GO:0006777">
    <property type="term" value="P:Mo-molybdopterin cofactor biosynthetic process"/>
    <property type="evidence" value="ECO:0007669"/>
    <property type="project" value="UniProtKB-UniRule"/>
</dbReference>
<dbReference type="KEGG" id="hoh:Hoch_1894"/>
<reference evidence="13 14" key="1">
    <citation type="journal article" date="2010" name="Stand. Genomic Sci.">
        <title>Complete genome sequence of Haliangium ochraceum type strain (SMP-2).</title>
        <authorList>
            <consortium name="US DOE Joint Genome Institute (JGI-PGF)"/>
            <person name="Ivanova N."/>
            <person name="Daum C."/>
            <person name="Lang E."/>
            <person name="Abt B."/>
            <person name="Kopitz M."/>
            <person name="Saunders E."/>
            <person name="Lapidus A."/>
            <person name="Lucas S."/>
            <person name="Glavina Del Rio T."/>
            <person name="Nolan M."/>
            <person name="Tice H."/>
            <person name="Copeland A."/>
            <person name="Cheng J.F."/>
            <person name="Chen F."/>
            <person name="Bruce D."/>
            <person name="Goodwin L."/>
            <person name="Pitluck S."/>
            <person name="Mavromatis K."/>
            <person name="Pati A."/>
            <person name="Mikhailova N."/>
            <person name="Chen A."/>
            <person name="Palaniappan K."/>
            <person name="Land M."/>
            <person name="Hauser L."/>
            <person name="Chang Y.J."/>
            <person name="Jeffries C.D."/>
            <person name="Detter J.C."/>
            <person name="Brettin T."/>
            <person name="Rohde M."/>
            <person name="Goker M."/>
            <person name="Bristow J."/>
            <person name="Markowitz V."/>
            <person name="Eisen J.A."/>
            <person name="Hugenholtz P."/>
            <person name="Kyrpides N.C."/>
            <person name="Klenk H.P."/>
        </authorList>
    </citation>
    <scope>NUCLEOTIDE SEQUENCE [LARGE SCALE GENOMIC DNA]</scope>
    <source>
        <strain evidence="14">DSM 14365 / CIP 107738 / JCM 11303 / AJ 13395 / SMP-2</strain>
    </source>
</reference>
<dbReference type="Gene3D" id="2.40.340.10">
    <property type="entry name" value="MoeA, C-terminal, domain IV"/>
    <property type="match status" value="1"/>
</dbReference>
<comment type="function">
    <text evidence="2 11">Catalyzes the insertion of molybdate into adenylated molybdopterin with the concomitant release of AMP.</text>
</comment>
<keyword evidence="8 11" id="KW-0460">Magnesium</keyword>
<protein>
    <recommendedName>
        <fullName evidence="11">Molybdopterin molybdenumtransferase</fullName>
        <ecNumber evidence="11">2.10.1.1</ecNumber>
    </recommendedName>
</protein>
<dbReference type="SMART" id="SM00852">
    <property type="entry name" value="MoCF_biosynth"/>
    <property type="match status" value="1"/>
</dbReference>
<evidence type="ECO:0000256" key="1">
    <source>
        <dbReference type="ARBA" id="ARBA00001946"/>
    </source>
</evidence>
<evidence type="ECO:0000256" key="4">
    <source>
        <dbReference type="ARBA" id="ARBA00010763"/>
    </source>
</evidence>
<dbReference type="InterPro" id="IPR036425">
    <property type="entry name" value="MoaB/Mog-like_dom_sf"/>
</dbReference>
<comment type="catalytic activity">
    <reaction evidence="10">
        <text>adenylyl-molybdopterin + molybdate = Mo-molybdopterin + AMP + H(+)</text>
        <dbReference type="Rhea" id="RHEA:35047"/>
        <dbReference type="ChEBI" id="CHEBI:15378"/>
        <dbReference type="ChEBI" id="CHEBI:36264"/>
        <dbReference type="ChEBI" id="CHEBI:62727"/>
        <dbReference type="ChEBI" id="CHEBI:71302"/>
        <dbReference type="ChEBI" id="CHEBI:456215"/>
        <dbReference type="EC" id="2.10.1.1"/>
    </reaction>
</comment>
<evidence type="ECO:0000259" key="12">
    <source>
        <dbReference type="SMART" id="SM00852"/>
    </source>
</evidence>
<dbReference type="SUPFAM" id="SSF53218">
    <property type="entry name" value="Molybdenum cofactor biosynthesis proteins"/>
    <property type="match status" value="1"/>
</dbReference>
<evidence type="ECO:0000256" key="10">
    <source>
        <dbReference type="ARBA" id="ARBA00047317"/>
    </source>
</evidence>
<dbReference type="InterPro" id="IPR005110">
    <property type="entry name" value="MoeA_linker/N"/>
</dbReference>
<evidence type="ECO:0000256" key="8">
    <source>
        <dbReference type="ARBA" id="ARBA00022842"/>
    </source>
</evidence>
<dbReference type="GO" id="GO:0005829">
    <property type="term" value="C:cytosol"/>
    <property type="evidence" value="ECO:0007669"/>
    <property type="project" value="TreeGrafter"/>
</dbReference>
<name>D0LYX1_HALO1</name>
<dbReference type="AlphaFoldDB" id="D0LYX1"/>
<dbReference type="Gene3D" id="3.40.980.10">
    <property type="entry name" value="MoaB/Mog-like domain"/>
    <property type="match status" value="1"/>
</dbReference>
<keyword evidence="5 11" id="KW-0500">Molybdenum</keyword>
<evidence type="ECO:0000256" key="9">
    <source>
        <dbReference type="ARBA" id="ARBA00023150"/>
    </source>
</evidence>
<dbReference type="HOGENOM" id="CLU_010186_7_0_7"/>
<dbReference type="SUPFAM" id="SSF63867">
    <property type="entry name" value="MoeA C-terminal domain-like"/>
    <property type="match status" value="1"/>
</dbReference>
<dbReference type="InterPro" id="IPR036135">
    <property type="entry name" value="MoeA_linker/N_sf"/>
</dbReference>
<dbReference type="EMBL" id="CP001804">
    <property type="protein sequence ID" value="ACY14441.1"/>
    <property type="molecule type" value="Genomic_DNA"/>
</dbReference>
<dbReference type="InterPro" id="IPR005111">
    <property type="entry name" value="MoeA_C_domain_IV"/>
</dbReference>
<dbReference type="InterPro" id="IPR036688">
    <property type="entry name" value="MoeA_C_domain_IV_sf"/>
</dbReference>
<dbReference type="Pfam" id="PF03453">
    <property type="entry name" value="MoeA_N"/>
    <property type="match status" value="1"/>
</dbReference>
<evidence type="ECO:0000313" key="13">
    <source>
        <dbReference type="EMBL" id="ACY14441.1"/>
    </source>
</evidence>
<evidence type="ECO:0000256" key="5">
    <source>
        <dbReference type="ARBA" id="ARBA00022505"/>
    </source>
</evidence>
<dbReference type="FunFam" id="2.170.190.11:FF:000001">
    <property type="entry name" value="Molybdopterin molybdenumtransferase"/>
    <property type="match status" value="1"/>
</dbReference>
<evidence type="ECO:0000256" key="3">
    <source>
        <dbReference type="ARBA" id="ARBA00005046"/>
    </source>
</evidence>
<dbReference type="eggNOG" id="COG0303">
    <property type="taxonomic scope" value="Bacteria"/>
</dbReference>
<dbReference type="FunFam" id="3.40.980.10:FF:000004">
    <property type="entry name" value="Molybdopterin molybdenumtransferase"/>
    <property type="match status" value="1"/>
</dbReference>
<dbReference type="NCBIfam" id="TIGR00177">
    <property type="entry name" value="molyb_syn"/>
    <property type="match status" value="1"/>
</dbReference>
<dbReference type="NCBIfam" id="NF045515">
    <property type="entry name" value="Glp_gephyrin"/>
    <property type="match status" value="1"/>
</dbReference>
<evidence type="ECO:0000256" key="2">
    <source>
        <dbReference type="ARBA" id="ARBA00002901"/>
    </source>
</evidence>
<dbReference type="SUPFAM" id="SSF63882">
    <property type="entry name" value="MoeA N-terminal region -like"/>
    <property type="match status" value="1"/>
</dbReference>
<keyword evidence="7 11" id="KW-0479">Metal-binding</keyword>
<sequence length="397" mass="40743">MLTVEQASARVRASAAPLGSELVPLAHAQGRILGADLRAGRALPPHDNSAMDGFAVRCADLPGTLPVAGTVAAGDAGDAVLAAGSALRIMTGAPMPAGADAVVIREEVEDLGERARFAAAAQPGDNLRRAGEDIALGAVALAAGMRLGAGELGLAAALGHSALAVARRPRVAILSTGDELVSAEVPPRPGQIVNSNAYALAAQVREAGGIPVDAGIAPDDPDILVARVRSALAADVLLTAGGVSVGDFDFVKDAFARAGVTMDFWKVAVKPGKPLAFGHTSDKRPVFGLPGNPVSSMLGFELFVRPLLLAMQGARSLDRPRATVTLASDYGKRPGRDHYLRARLRREGDVLRAELHPRQGSAMLGSMVDIDALVIAPADSGDLPAGTRLEALLLRAV</sequence>
<dbReference type="Pfam" id="PF03454">
    <property type="entry name" value="MoeA_C"/>
    <property type="match status" value="1"/>
</dbReference>
<dbReference type="CDD" id="cd00887">
    <property type="entry name" value="MoeA"/>
    <property type="match status" value="1"/>
</dbReference>
<accession>D0LYX1</accession>
<keyword evidence="9 11" id="KW-0501">Molybdenum cofactor biosynthesis</keyword>
<comment type="cofactor">
    <cofactor evidence="1 11">
        <name>Mg(2+)</name>
        <dbReference type="ChEBI" id="CHEBI:18420"/>
    </cofactor>
</comment>
<dbReference type="GO" id="GO:0061599">
    <property type="term" value="F:molybdopterin molybdotransferase activity"/>
    <property type="evidence" value="ECO:0007669"/>
    <property type="project" value="UniProtKB-UniRule"/>
</dbReference>
<dbReference type="UniPathway" id="UPA00344"/>
<dbReference type="InterPro" id="IPR001453">
    <property type="entry name" value="MoaB/Mog_dom"/>
</dbReference>
<dbReference type="EC" id="2.10.1.1" evidence="11"/>
<dbReference type="Gene3D" id="2.170.190.11">
    <property type="entry name" value="Molybdopterin biosynthesis moea protein, domain 3"/>
    <property type="match status" value="1"/>
</dbReference>
<dbReference type="InterPro" id="IPR038987">
    <property type="entry name" value="MoeA-like"/>
</dbReference>
<comment type="similarity">
    <text evidence="4 11">Belongs to the MoeA family.</text>
</comment>
<dbReference type="STRING" id="502025.Hoch_1894"/>
<dbReference type="Gene3D" id="3.90.105.10">
    <property type="entry name" value="Molybdopterin biosynthesis moea protein, domain 2"/>
    <property type="match status" value="1"/>
</dbReference>
<dbReference type="PANTHER" id="PTHR10192:SF5">
    <property type="entry name" value="GEPHYRIN"/>
    <property type="match status" value="1"/>
</dbReference>